<organism evidence="1 2">
    <name type="scientific">Anoxybacterium hadale</name>
    <dbReference type="NCBI Taxonomy" id="3408580"/>
    <lineage>
        <taxon>Bacteria</taxon>
        <taxon>Bacillati</taxon>
        <taxon>Bacillota</taxon>
        <taxon>Clostridia</taxon>
        <taxon>Peptostreptococcales</taxon>
        <taxon>Anaerovoracaceae</taxon>
        <taxon>Anoxybacterium</taxon>
    </lineage>
</organism>
<protein>
    <submittedName>
        <fullName evidence="1">HIT family protein</fullName>
    </submittedName>
</protein>
<sequence>MKDPNCHFCTDFVKREQFMLPICELEITDLFLYRDQSYYGRVLVALKEHRKEIADLSQEEGEAFMRDLGKASRAVKAVVNPAKINYGMFSDKLAHLHCHIVPKQVDGPDYGGMFQMACNPPVHLSEEEYAKLIGEIKANLE</sequence>
<proteinExistence type="predicted"/>
<dbReference type="Proteomes" id="UP000594014">
    <property type="component" value="Chromosome"/>
</dbReference>
<dbReference type="EMBL" id="CP042469">
    <property type="protein sequence ID" value="QOX63866.1"/>
    <property type="molecule type" value="Genomic_DNA"/>
</dbReference>
<evidence type="ECO:0000313" key="1">
    <source>
        <dbReference type="EMBL" id="QOX63866.1"/>
    </source>
</evidence>
<reference evidence="1" key="1">
    <citation type="submission" date="2019-08" db="EMBL/GenBank/DDBJ databases">
        <title>Genome sequence of Clostridiales bacterium MT110.</title>
        <authorList>
            <person name="Cao J."/>
        </authorList>
    </citation>
    <scope>NUCLEOTIDE SEQUENCE</scope>
    <source>
        <strain evidence="1">MT110</strain>
    </source>
</reference>
<accession>A0ACD1ABK3</accession>
<name>A0ACD1ABK3_9FIRM</name>
<gene>
    <name evidence="1" type="ORF">FRZ06_11245</name>
</gene>
<evidence type="ECO:0000313" key="2">
    <source>
        <dbReference type="Proteomes" id="UP000594014"/>
    </source>
</evidence>
<keyword evidence="2" id="KW-1185">Reference proteome</keyword>